<evidence type="ECO:0000313" key="3">
    <source>
        <dbReference type="Proteomes" id="UP000184389"/>
    </source>
</evidence>
<dbReference type="AlphaFoldDB" id="A0A1M5WFP7"/>
<dbReference type="RefSeq" id="WP_072743905.1">
    <property type="nucleotide sequence ID" value="NZ_FQXR01000005.1"/>
</dbReference>
<dbReference type="Proteomes" id="UP000184389">
    <property type="component" value="Unassembled WGS sequence"/>
</dbReference>
<protein>
    <submittedName>
        <fullName evidence="2">Uncharacterized protein</fullName>
    </submittedName>
</protein>
<keyword evidence="1" id="KW-0472">Membrane</keyword>
<name>A0A1M5WFP7_9FIRM</name>
<gene>
    <name evidence="2" type="ORF">SAMN02745180_01215</name>
</gene>
<dbReference type="STRING" id="1123281.SAMN02745180_01215"/>
<keyword evidence="1" id="KW-0812">Transmembrane</keyword>
<keyword evidence="3" id="KW-1185">Reference proteome</keyword>
<dbReference type="OrthoDB" id="2200485at2"/>
<feature type="transmembrane region" description="Helical" evidence="1">
    <location>
        <begin position="44"/>
        <end position="65"/>
    </location>
</feature>
<dbReference type="EMBL" id="FQXR01000005">
    <property type="protein sequence ID" value="SHH86306.1"/>
    <property type="molecule type" value="Genomic_DNA"/>
</dbReference>
<proteinExistence type="predicted"/>
<sequence>MKFDHDETIIKNALDTIETPEYDIVSNVERKIRKQKTPMKFKRSVSVAIVCICLMVSVGVMAVTIPSFNKLLSIVSPDIALMLQPIEASCEDNGIKMEVLGAMNDDEMAVIYITMKDLVGDRIDETLDIYDYNLTGTNISNCQIVHYDETTKTATLRMRANGGKKLNGKKASFQVESFLVDKLTFDGVETGIDLLDINEVEDSQTISLDMNNDVLGGGGELFEEFETQGIIGILKPDQMKITLPEIDFMYISNIGYIDGRLHIQTKWVGDGIDDHGYFYFVDALGNRIDKNPDSIYFGVDDLGNTKWGRNYIEYIFDVDDINLHDLKLMGYFVSHGNYVTGNWKTTFKLKSVGEEKKIDCNIKMDTLNVNTIKVSLLGITLVCNGEIDESTRIPISINMTDGSSQTFDCGISYSDNGEVRIKYIPSLPLDVSKVESVNINGTVIDIN</sequence>
<accession>A0A1M5WFP7</accession>
<evidence type="ECO:0000313" key="2">
    <source>
        <dbReference type="EMBL" id="SHH86306.1"/>
    </source>
</evidence>
<evidence type="ECO:0000256" key="1">
    <source>
        <dbReference type="SAM" id="Phobius"/>
    </source>
</evidence>
<keyword evidence="1" id="KW-1133">Transmembrane helix</keyword>
<reference evidence="2 3" key="1">
    <citation type="submission" date="2016-11" db="EMBL/GenBank/DDBJ databases">
        <authorList>
            <person name="Jaros S."/>
            <person name="Januszkiewicz K."/>
            <person name="Wedrychowicz H."/>
        </authorList>
    </citation>
    <scope>NUCLEOTIDE SEQUENCE [LARGE SCALE GENOMIC DNA]</scope>
    <source>
        <strain evidence="2 3">DSM 13106</strain>
    </source>
</reference>
<organism evidence="2 3">
    <name type="scientific">Sporanaerobacter acetigenes DSM 13106</name>
    <dbReference type="NCBI Taxonomy" id="1123281"/>
    <lineage>
        <taxon>Bacteria</taxon>
        <taxon>Bacillati</taxon>
        <taxon>Bacillota</taxon>
        <taxon>Tissierellia</taxon>
        <taxon>Tissierellales</taxon>
        <taxon>Sporanaerobacteraceae</taxon>
        <taxon>Sporanaerobacter</taxon>
    </lineage>
</organism>